<dbReference type="Gene3D" id="3.30.70.270">
    <property type="match status" value="1"/>
</dbReference>
<protein>
    <recommendedName>
        <fullName evidence="2">UmuC domain-containing protein</fullName>
    </recommendedName>
</protein>
<comment type="similarity">
    <text evidence="1">Belongs to the DNA polymerase type-Y family.</text>
</comment>
<dbReference type="InterPro" id="IPR001126">
    <property type="entry name" value="UmuC"/>
</dbReference>
<dbReference type="InterPro" id="IPR043502">
    <property type="entry name" value="DNA/RNA_pol_sf"/>
</dbReference>
<evidence type="ECO:0000256" key="1">
    <source>
        <dbReference type="ARBA" id="ARBA00010945"/>
    </source>
</evidence>
<dbReference type="Proteomes" id="UP000178276">
    <property type="component" value="Unassembled WGS sequence"/>
</dbReference>
<comment type="caution">
    <text evidence="3">The sequence shown here is derived from an EMBL/GenBank/DDBJ whole genome shotgun (WGS) entry which is preliminary data.</text>
</comment>
<organism evidence="3 4">
    <name type="scientific">Candidatus Giovannonibacteria bacterium RIFCSPHIGHO2_02_43_16</name>
    <dbReference type="NCBI Taxonomy" id="1798331"/>
    <lineage>
        <taxon>Bacteria</taxon>
        <taxon>Candidatus Giovannoniibacteriota</taxon>
    </lineage>
</organism>
<dbReference type="InterPro" id="IPR043128">
    <property type="entry name" value="Rev_trsase/Diguanyl_cyclase"/>
</dbReference>
<dbReference type="PANTHER" id="PTHR11076">
    <property type="entry name" value="DNA REPAIR POLYMERASE UMUC / TRANSFERASE FAMILY MEMBER"/>
    <property type="match status" value="1"/>
</dbReference>
<dbReference type="InterPro" id="IPR022880">
    <property type="entry name" value="DNApol_IV"/>
</dbReference>
<gene>
    <name evidence="3" type="ORF">A2W57_00725</name>
</gene>
<dbReference type="GO" id="GO:0003684">
    <property type="term" value="F:damaged DNA binding"/>
    <property type="evidence" value="ECO:0007669"/>
    <property type="project" value="InterPro"/>
</dbReference>
<accession>A0A1F5WF81</accession>
<dbReference type="GO" id="GO:0006281">
    <property type="term" value="P:DNA repair"/>
    <property type="evidence" value="ECO:0007669"/>
    <property type="project" value="InterPro"/>
</dbReference>
<dbReference type="Pfam" id="PF11799">
    <property type="entry name" value="IMS_C"/>
    <property type="match status" value="1"/>
</dbReference>
<dbReference type="CDD" id="cd03586">
    <property type="entry name" value="PolY_Pol_IV_kappa"/>
    <property type="match status" value="1"/>
</dbReference>
<dbReference type="SUPFAM" id="SSF56672">
    <property type="entry name" value="DNA/RNA polymerases"/>
    <property type="match status" value="1"/>
</dbReference>
<evidence type="ECO:0000313" key="3">
    <source>
        <dbReference type="EMBL" id="OGF74267.1"/>
    </source>
</evidence>
<dbReference type="Pfam" id="PF00817">
    <property type="entry name" value="IMS"/>
    <property type="match status" value="1"/>
</dbReference>
<name>A0A1F5WF81_9BACT</name>
<proteinExistence type="inferred from homology"/>
<dbReference type="STRING" id="1798331.A2W57_00725"/>
<reference evidence="3 4" key="1">
    <citation type="journal article" date="2016" name="Nat. Commun.">
        <title>Thousands of microbial genomes shed light on interconnected biogeochemical processes in an aquifer system.</title>
        <authorList>
            <person name="Anantharaman K."/>
            <person name="Brown C.T."/>
            <person name="Hug L.A."/>
            <person name="Sharon I."/>
            <person name="Castelle C.J."/>
            <person name="Probst A.J."/>
            <person name="Thomas B.C."/>
            <person name="Singh A."/>
            <person name="Wilkins M.J."/>
            <person name="Karaoz U."/>
            <person name="Brodie E.L."/>
            <person name="Williams K.H."/>
            <person name="Hubbard S.S."/>
            <person name="Banfield J.F."/>
        </authorList>
    </citation>
    <scope>NUCLEOTIDE SEQUENCE [LARGE SCALE GENOMIC DNA]</scope>
</reference>
<dbReference type="AlphaFoldDB" id="A0A1F5WF81"/>
<dbReference type="Gene3D" id="3.40.1170.60">
    <property type="match status" value="1"/>
</dbReference>
<dbReference type="GO" id="GO:0005829">
    <property type="term" value="C:cytosol"/>
    <property type="evidence" value="ECO:0007669"/>
    <property type="project" value="TreeGrafter"/>
</dbReference>
<dbReference type="GO" id="GO:0042276">
    <property type="term" value="P:error-prone translesion synthesis"/>
    <property type="evidence" value="ECO:0007669"/>
    <property type="project" value="TreeGrafter"/>
</dbReference>
<evidence type="ECO:0000313" key="4">
    <source>
        <dbReference type="Proteomes" id="UP000178276"/>
    </source>
</evidence>
<dbReference type="EMBL" id="MFHJ01000012">
    <property type="protein sequence ID" value="OGF74267.1"/>
    <property type="molecule type" value="Genomic_DNA"/>
</dbReference>
<dbReference type="InterPro" id="IPR017961">
    <property type="entry name" value="DNA_pol_Y-fam_little_finger"/>
</dbReference>
<sequence>MSEQPLHLRSFPKAILHIDGDAFFASCEQARNPKLKGRPVITGKERGIVASMSYEAKALGITRAMRLRDAQALCPALVVLPSDYETYSILSKRMFNIVRRYTPDVEEYSIDECFADITGLQRPLHMPYEDIAEKIKHELDIELGFTFSIGLAPSKVLAKLGSKWKKPSGLTSIPGRHIHHYLKEFSVEKVWGIGAQTTAYLNKHGIKTALEYAQKKEEWIREYLTKPHIEIWQELNGYSVIPLDTAVKTSYQSIQKIKTFSPASNNKSFVFAQLSKNIENACMKARRYKLGAEGAIVFLRTQEFKDRGVEIKFSRQTNFSHDIIGLTKSAFEDIFNPNILYRSTGVVLFKLKEIDDSQMDLFGEAIRAERMTKVYESIDAIRDKYGKHTLFLGSSFAANKFAQHLGERGDLPERRGFLLKGETTRKRLGIPVFLGQIS</sequence>
<dbReference type="GO" id="GO:0009432">
    <property type="term" value="P:SOS response"/>
    <property type="evidence" value="ECO:0007669"/>
    <property type="project" value="TreeGrafter"/>
</dbReference>
<dbReference type="InterPro" id="IPR050116">
    <property type="entry name" value="DNA_polymerase-Y"/>
</dbReference>
<dbReference type="GO" id="GO:0003887">
    <property type="term" value="F:DNA-directed DNA polymerase activity"/>
    <property type="evidence" value="ECO:0007669"/>
    <property type="project" value="InterPro"/>
</dbReference>
<dbReference type="PROSITE" id="PS50173">
    <property type="entry name" value="UMUC"/>
    <property type="match status" value="1"/>
</dbReference>
<evidence type="ECO:0000259" key="2">
    <source>
        <dbReference type="PROSITE" id="PS50173"/>
    </source>
</evidence>
<dbReference type="PANTHER" id="PTHR11076:SF34">
    <property type="entry name" value="PROTEIN UMUC"/>
    <property type="match status" value="1"/>
</dbReference>
<feature type="domain" description="UmuC" evidence="2">
    <location>
        <begin position="15"/>
        <end position="194"/>
    </location>
</feature>